<evidence type="ECO:0000313" key="1">
    <source>
        <dbReference type="EMBL" id="MPM58135.1"/>
    </source>
</evidence>
<dbReference type="AlphaFoldDB" id="A0A645AY12"/>
<accession>A0A645AY12</accession>
<proteinExistence type="predicted"/>
<organism evidence="1">
    <name type="scientific">bioreactor metagenome</name>
    <dbReference type="NCBI Taxonomy" id="1076179"/>
    <lineage>
        <taxon>unclassified sequences</taxon>
        <taxon>metagenomes</taxon>
        <taxon>ecological metagenomes</taxon>
    </lineage>
</organism>
<gene>
    <name evidence="1" type="ORF">SDC9_104964</name>
</gene>
<dbReference type="EMBL" id="VSSQ01016611">
    <property type="protein sequence ID" value="MPM58135.1"/>
    <property type="molecule type" value="Genomic_DNA"/>
</dbReference>
<protein>
    <submittedName>
        <fullName evidence="1">Uncharacterized protein</fullName>
    </submittedName>
</protein>
<name>A0A645AY12_9ZZZZ</name>
<comment type="caution">
    <text evidence="1">The sequence shown here is derived from an EMBL/GenBank/DDBJ whole genome shotgun (WGS) entry which is preliminary data.</text>
</comment>
<reference evidence="1" key="1">
    <citation type="submission" date="2019-08" db="EMBL/GenBank/DDBJ databases">
        <authorList>
            <person name="Kucharzyk K."/>
            <person name="Murdoch R.W."/>
            <person name="Higgins S."/>
            <person name="Loffler F."/>
        </authorList>
    </citation>
    <scope>NUCLEOTIDE SEQUENCE</scope>
</reference>
<sequence length="94" mass="10569">MADSCCFGYCFGCPGCRFLQPSERQDDFIAEPRSRAVQAVDLLDRFPCPHAAVEDAQRQCPEYIAQAGQVAAEDVAFFFDMKEFMINVLHEIIA</sequence>